<feature type="transmembrane region" description="Helical" evidence="2">
    <location>
        <begin position="132"/>
        <end position="153"/>
    </location>
</feature>
<name>A0AAD6XUU2_9AGAR</name>
<dbReference type="Proteomes" id="UP001222325">
    <property type="component" value="Unassembled WGS sequence"/>
</dbReference>
<feature type="transmembrane region" description="Helical" evidence="2">
    <location>
        <begin position="101"/>
        <end position="120"/>
    </location>
</feature>
<feature type="region of interest" description="Disordered" evidence="1">
    <location>
        <begin position="319"/>
        <end position="355"/>
    </location>
</feature>
<keyword evidence="2" id="KW-0472">Membrane</keyword>
<feature type="transmembrane region" description="Helical" evidence="2">
    <location>
        <begin position="245"/>
        <end position="273"/>
    </location>
</feature>
<accession>A0AAD6XUU2</accession>
<reference evidence="3" key="1">
    <citation type="submission" date="2023-03" db="EMBL/GenBank/DDBJ databases">
        <title>Massive genome expansion in bonnet fungi (Mycena s.s.) driven by repeated elements and novel gene families across ecological guilds.</title>
        <authorList>
            <consortium name="Lawrence Berkeley National Laboratory"/>
            <person name="Harder C.B."/>
            <person name="Miyauchi S."/>
            <person name="Viragh M."/>
            <person name="Kuo A."/>
            <person name="Thoen E."/>
            <person name="Andreopoulos B."/>
            <person name="Lu D."/>
            <person name="Skrede I."/>
            <person name="Drula E."/>
            <person name="Henrissat B."/>
            <person name="Morin E."/>
            <person name="Kohler A."/>
            <person name="Barry K."/>
            <person name="LaButti K."/>
            <person name="Morin E."/>
            <person name="Salamov A."/>
            <person name="Lipzen A."/>
            <person name="Mereny Z."/>
            <person name="Hegedus B."/>
            <person name="Baldrian P."/>
            <person name="Stursova M."/>
            <person name="Weitz H."/>
            <person name="Taylor A."/>
            <person name="Grigoriev I.V."/>
            <person name="Nagy L.G."/>
            <person name="Martin F."/>
            <person name="Kauserud H."/>
        </authorList>
    </citation>
    <scope>NUCLEOTIDE SEQUENCE</scope>
    <source>
        <strain evidence="3">CBHHK173m</strain>
    </source>
</reference>
<keyword evidence="2" id="KW-1133">Transmembrane helix</keyword>
<feature type="compositionally biased region" description="Polar residues" evidence="1">
    <location>
        <begin position="345"/>
        <end position="355"/>
    </location>
</feature>
<feature type="transmembrane region" description="Helical" evidence="2">
    <location>
        <begin position="12"/>
        <end position="37"/>
    </location>
</feature>
<proteinExistence type="predicted"/>
<evidence type="ECO:0000256" key="1">
    <source>
        <dbReference type="SAM" id="MobiDB-lite"/>
    </source>
</evidence>
<evidence type="ECO:0000256" key="2">
    <source>
        <dbReference type="SAM" id="Phobius"/>
    </source>
</evidence>
<sequence length="355" mass="38807">MSSETSFLRAQVWGMFLEAAGFGIYAVTCSPCFRAFFGTGGSSQRGSSGLNCPMLTVFFVFLAKTVSSAVLQLRLNLEVVGSENLTQAAIKLMDGSRPIHIAKVTTVLIQSLILSGVLIHRCWLIYGRTWSVVAFPLVLWLGGVAVMGLLIHIDSSDKVDGLFAISEAHNFGSSFWAIITTVNIITSGLIARRVWSIDHLRSQSSFYTNTNESTIPAAKIPSGCLFISPSREKMKQARRTIIESGLIYTTIVVLYPAIDLLVQIIGITFNLIIIRNRPQTDISDATRSNLNGVPLHLVSSNMSVSGSAIEFAYPKHFTPRRKNQTSTSPVQGDLNAPSVPEISHNHSQQSEHCVY</sequence>
<evidence type="ECO:0000313" key="4">
    <source>
        <dbReference type="Proteomes" id="UP001222325"/>
    </source>
</evidence>
<feature type="transmembrane region" description="Helical" evidence="2">
    <location>
        <begin position="173"/>
        <end position="191"/>
    </location>
</feature>
<evidence type="ECO:0000313" key="3">
    <source>
        <dbReference type="EMBL" id="KAJ7097276.1"/>
    </source>
</evidence>
<organism evidence="3 4">
    <name type="scientific">Mycena belliarum</name>
    <dbReference type="NCBI Taxonomy" id="1033014"/>
    <lineage>
        <taxon>Eukaryota</taxon>
        <taxon>Fungi</taxon>
        <taxon>Dikarya</taxon>
        <taxon>Basidiomycota</taxon>
        <taxon>Agaricomycotina</taxon>
        <taxon>Agaricomycetes</taxon>
        <taxon>Agaricomycetidae</taxon>
        <taxon>Agaricales</taxon>
        <taxon>Marasmiineae</taxon>
        <taxon>Mycenaceae</taxon>
        <taxon>Mycena</taxon>
    </lineage>
</organism>
<dbReference type="EMBL" id="JARJCN010000010">
    <property type="protein sequence ID" value="KAJ7097276.1"/>
    <property type="molecule type" value="Genomic_DNA"/>
</dbReference>
<protein>
    <submittedName>
        <fullName evidence="3">Uncharacterized protein</fullName>
    </submittedName>
</protein>
<keyword evidence="2" id="KW-0812">Transmembrane</keyword>
<keyword evidence="4" id="KW-1185">Reference proteome</keyword>
<comment type="caution">
    <text evidence="3">The sequence shown here is derived from an EMBL/GenBank/DDBJ whole genome shotgun (WGS) entry which is preliminary data.</text>
</comment>
<feature type="transmembrane region" description="Helical" evidence="2">
    <location>
        <begin position="49"/>
        <end position="71"/>
    </location>
</feature>
<dbReference type="AlphaFoldDB" id="A0AAD6XUU2"/>
<gene>
    <name evidence="3" type="ORF">B0H15DRAFT_797951</name>
</gene>